<dbReference type="SUPFAM" id="SSF55545">
    <property type="entry name" value="beta-N-acetylhexosaminidase-like domain"/>
    <property type="match status" value="1"/>
</dbReference>
<organism evidence="3 4">
    <name type="scientific">Ruthenibacterium intestinale</name>
    <dbReference type="NCBI Taxonomy" id="3133163"/>
    <lineage>
        <taxon>Bacteria</taxon>
        <taxon>Bacillati</taxon>
        <taxon>Bacillota</taxon>
        <taxon>Clostridia</taxon>
        <taxon>Eubacteriales</taxon>
        <taxon>Oscillospiraceae</taxon>
        <taxon>Ruthenibacterium</taxon>
    </lineage>
</organism>
<evidence type="ECO:0000259" key="2">
    <source>
        <dbReference type="Pfam" id="PF05089"/>
    </source>
</evidence>
<keyword evidence="4" id="KW-1185">Reference proteome</keyword>
<gene>
    <name evidence="3" type="ORF">WMO24_06515</name>
</gene>
<reference evidence="3 4" key="1">
    <citation type="submission" date="2024-03" db="EMBL/GenBank/DDBJ databases">
        <title>Human intestinal bacterial collection.</title>
        <authorList>
            <person name="Pauvert C."/>
            <person name="Hitch T.C.A."/>
            <person name="Clavel T."/>
        </authorList>
    </citation>
    <scope>NUCLEOTIDE SEQUENCE [LARGE SCALE GENOMIC DNA]</scope>
    <source>
        <strain evidence="3 4">CLA-JM-H11</strain>
    </source>
</reference>
<dbReference type="EMBL" id="JBBMFA010000081">
    <property type="protein sequence ID" value="MEQ2520079.1"/>
    <property type="molecule type" value="Genomic_DNA"/>
</dbReference>
<sequence>MNMLKIIMPEGTESAYRIAAQIFQDLYRSVTGICLPIEKANAAEPQDDMVVIGDTDVNALSRYAYLEGWLPESGVAPGTDGYAMTSVERNGCSLLFLRGGRGRSTLYAVYDFFERRAGCRYFWDGDVILHRTELSIGDLDVLEKPDFSLRGIRYFAHRGLHRFQAEHWGLEDWKKEIDWLVKRRLNMFMLRIGIDDLFQKAFPDTVEYPSAQGELPEVGEGYDARTLFWSLQYRGWLRRQVLNYAFERDLLHPEDCGTMTHWYSRTPVSFLEKTNPQFIPQISNVYNQPTGRVWDIREDENMDRYFQLTRTHVEQYGQPRLFHTIGLAERMCSADRDVNMRFKKMAYERILSRVEREWPGAPVLIASWDFVMNWYPDEVRELLKTLDPKRHIAFDYTADSCDAENNYKTWGFYQKYPWIFGIFHAFEPCSDIRGNYQELSWRLDEARNDFMCQGLVFWPELSHSDTLMLEFFSRSAWSKVDDDTFLENFCRSRYGQTMDLYPAWIALWPMLPLRVWTLNREEAIEDIHQEYFFDVLGCERLRRWTPQVLANLEKEAKQLPRLLAQTAKVLDALAQAEFDRTAFHRRDSVDIARTALGRTANAMLLWIICHAARGEWNEELSESYQQLLNFLCDVLDTHPDYSQSRSLELLRAECPVNDRFEISFKKNLANSYSRGYASEFMRWLCIPENQLFFAWLKKSASAGCPANDAELMAAGKTAFQNYLKKPLREMEPVFQPLHRETLKKAAHCLSALADSME</sequence>
<dbReference type="Pfam" id="PF05089">
    <property type="entry name" value="NAGLU"/>
    <property type="match status" value="1"/>
</dbReference>
<dbReference type="PANTHER" id="PTHR12872">
    <property type="entry name" value="ALPHA-N-ACETYLGLUCOSAMINIDASE"/>
    <property type="match status" value="1"/>
</dbReference>
<name>A0ABV1GE93_9FIRM</name>
<evidence type="ECO:0000313" key="4">
    <source>
        <dbReference type="Proteomes" id="UP001477672"/>
    </source>
</evidence>
<feature type="domain" description="Alpha-N-acetylglucosaminidase tim-barrel" evidence="2">
    <location>
        <begin position="311"/>
        <end position="478"/>
    </location>
</feature>
<keyword evidence="1" id="KW-0378">Hydrolase</keyword>
<evidence type="ECO:0000313" key="3">
    <source>
        <dbReference type="EMBL" id="MEQ2520079.1"/>
    </source>
</evidence>
<comment type="caution">
    <text evidence="3">The sequence shown here is derived from an EMBL/GenBank/DDBJ whole genome shotgun (WGS) entry which is preliminary data.</text>
</comment>
<dbReference type="Gene3D" id="3.30.379.10">
    <property type="entry name" value="Chitobiase/beta-hexosaminidase domain 2-like"/>
    <property type="match status" value="1"/>
</dbReference>
<protein>
    <submittedName>
        <fullName evidence="3">Alpha-N-acetylglucosaminidase TIM-barrel domain-containing protein</fullName>
    </submittedName>
</protein>
<dbReference type="PANTHER" id="PTHR12872:SF1">
    <property type="entry name" value="ALPHA-N-ACETYLGLUCOSAMINIDASE"/>
    <property type="match status" value="1"/>
</dbReference>
<dbReference type="Proteomes" id="UP001477672">
    <property type="component" value="Unassembled WGS sequence"/>
</dbReference>
<dbReference type="InterPro" id="IPR029018">
    <property type="entry name" value="Hex-like_dom2"/>
</dbReference>
<dbReference type="InterPro" id="IPR024733">
    <property type="entry name" value="NAGLU_tim-barrel"/>
</dbReference>
<dbReference type="InterPro" id="IPR007781">
    <property type="entry name" value="NAGLU"/>
</dbReference>
<proteinExistence type="predicted"/>
<dbReference type="Gene3D" id="3.20.20.80">
    <property type="entry name" value="Glycosidases"/>
    <property type="match status" value="2"/>
</dbReference>
<accession>A0ABV1GE93</accession>
<evidence type="ECO:0000256" key="1">
    <source>
        <dbReference type="ARBA" id="ARBA00022801"/>
    </source>
</evidence>